<evidence type="ECO:0000256" key="1">
    <source>
        <dbReference type="SAM" id="MobiDB-lite"/>
    </source>
</evidence>
<reference evidence="3 4" key="1">
    <citation type="submission" date="2020-07" db="EMBL/GenBank/DDBJ databases">
        <title>Sequencing the genomes of 1000 actinobacteria strains.</title>
        <authorList>
            <person name="Klenk H.-P."/>
        </authorList>
    </citation>
    <scope>NUCLEOTIDE SEQUENCE [LARGE SCALE GENOMIC DNA]</scope>
    <source>
        <strain evidence="3 4">DSM 44442</strain>
    </source>
</reference>
<dbReference type="GO" id="GO:0004867">
    <property type="term" value="F:serine-type endopeptidase inhibitor activity"/>
    <property type="evidence" value="ECO:0007669"/>
    <property type="project" value="InterPro"/>
</dbReference>
<feature type="region of interest" description="Disordered" evidence="1">
    <location>
        <begin position="115"/>
        <end position="151"/>
    </location>
</feature>
<gene>
    <name evidence="3" type="ORF">HNR10_001554</name>
</gene>
<keyword evidence="4" id="KW-1185">Reference proteome</keyword>
<keyword evidence="2" id="KW-0812">Transmembrane</keyword>
<evidence type="ECO:0000313" key="4">
    <source>
        <dbReference type="Proteomes" id="UP000572051"/>
    </source>
</evidence>
<dbReference type="AlphaFoldDB" id="A0A7Z0ELV4"/>
<dbReference type="EMBL" id="JACCFS010000001">
    <property type="protein sequence ID" value="NYJ33673.1"/>
    <property type="molecule type" value="Genomic_DNA"/>
</dbReference>
<evidence type="ECO:0000313" key="3">
    <source>
        <dbReference type="EMBL" id="NYJ33673.1"/>
    </source>
</evidence>
<evidence type="ECO:0000256" key="2">
    <source>
        <dbReference type="SAM" id="Phobius"/>
    </source>
</evidence>
<keyword evidence="2" id="KW-0472">Membrane</keyword>
<comment type="caution">
    <text evidence="3">The sequence shown here is derived from an EMBL/GenBank/DDBJ whole genome shotgun (WGS) entry which is preliminary data.</text>
</comment>
<sequence length="220" mass="22639">MSPSHSDHRGRGTLGTYLLVGACTVGAAAYAVLVGPSMLPPEQAHTATSAATVESGPVEEEPEETEPQAPVGQLRIQVSDRDRAWVQTLNCTGDAEEDPEACAALAAAAAELGSDPVDATGAEPADDIDTAADGGGAQDEDGDGQADGAAEPTVAVDPGVEQLFTEVSEGTVCTDKVYGPQEATIVGTWEGMEVETTLSRKGSCEEARWQRLRAVTDQIG</sequence>
<name>A0A7Z0ELV4_9ACTN</name>
<dbReference type="Gene3D" id="3.30.350.10">
    <property type="entry name" value="Subtilisin inhibitor-like"/>
    <property type="match status" value="1"/>
</dbReference>
<feature type="transmembrane region" description="Helical" evidence="2">
    <location>
        <begin position="12"/>
        <end position="33"/>
    </location>
</feature>
<keyword evidence="2" id="KW-1133">Transmembrane helix</keyword>
<proteinExistence type="predicted"/>
<dbReference type="SUPFAM" id="SSF55399">
    <property type="entry name" value="Subtilisin inhibitor"/>
    <property type="match status" value="1"/>
</dbReference>
<dbReference type="Proteomes" id="UP000572051">
    <property type="component" value="Unassembled WGS sequence"/>
</dbReference>
<dbReference type="InterPro" id="IPR036819">
    <property type="entry name" value="Subtilisin_inhibitor-like_sf"/>
</dbReference>
<organism evidence="3 4">
    <name type="scientific">Nocardiopsis aegyptia</name>
    <dbReference type="NCBI Taxonomy" id="220378"/>
    <lineage>
        <taxon>Bacteria</taxon>
        <taxon>Bacillati</taxon>
        <taxon>Actinomycetota</taxon>
        <taxon>Actinomycetes</taxon>
        <taxon>Streptosporangiales</taxon>
        <taxon>Nocardiopsidaceae</taxon>
        <taxon>Nocardiopsis</taxon>
    </lineage>
</organism>
<protein>
    <submittedName>
        <fullName evidence="3">Uncharacterized protein</fullName>
    </submittedName>
</protein>
<feature type="region of interest" description="Disordered" evidence="1">
    <location>
        <begin position="42"/>
        <end position="74"/>
    </location>
</feature>
<dbReference type="RefSeq" id="WP_179821998.1">
    <property type="nucleotide sequence ID" value="NZ_JACCFS010000001.1"/>
</dbReference>
<accession>A0A7Z0ELV4</accession>
<feature type="compositionally biased region" description="Acidic residues" evidence="1">
    <location>
        <begin position="57"/>
        <end position="66"/>
    </location>
</feature>